<dbReference type="NCBIfam" id="TIGR00666">
    <property type="entry name" value="PBP4"/>
    <property type="match status" value="2"/>
</dbReference>
<feature type="chain" id="PRO_5045972149" evidence="3">
    <location>
        <begin position="29"/>
        <end position="964"/>
    </location>
</feature>
<accession>A0ABX2ZP26</accession>
<dbReference type="Gene3D" id="3.40.710.10">
    <property type="entry name" value="DD-peptidase/beta-lactamase superfamily"/>
    <property type="match status" value="3"/>
</dbReference>
<protein>
    <submittedName>
        <fullName evidence="4">Peptidase S13</fullName>
    </submittedName>
</protein>
<dbReference type="InterPro" id="IPR012338">
    <property type="entry name" value="Beta-lactam/transpept-like"/>
</dbReference>
<comment type="caution">
    <text evidence="4">The sequence shown here is derived from an EMBL/GenBank/DDBJ whole genome shotgun (WGS) entry which is preliminary data.</text>
</comment>
<dbReference type="PRINTS" id="PR00922">
    <property type="entry name" value="DADACBPTASE3"/>
</dbReference>
<dbReference type="Pfam" id="PF02113">
    <property type="entry name" value="Peptidase_S13"/>
    <property type="match status" value="2"/>
</dbReference>
<dbReference type="SUPFAM" id="SSF56601">
    <property type="entry name" value="beta-lactamase/transpeptidase-like"/>
    <property type="match status" value="2"/>
</dbReference>
<evidence type="ECO:0000256" key="1">
    <source>
        <dbReference type="ARBA" id="ARBA00006096"/>
    </source>
</evidence>
<organism evidence="4 5">
    <name type="scientific">Gottfriedia luciferensis</name>
    <dbReference type="NCBI Taxonomy" id="178774"/>
    <lineage>
        <taxon>Bacteria</taxon>
        <taxon>Bacillati</taxon>
        <taxon>Bacillota</taxon>
        <taxon>Bacilli</taxon>
        <taxon>Bacillales</taxon>
        <taxon>Bacillaceae</taxon>
        <taxon>Gottfriedia</taxon>
    </lineage>
</organism>
<reference evidence="4 5" key="1">
    <citation type="submission" date="2016-07" db="EMBL/GenBank/DDBJ databases">
        <authorList>
            <person name="Townsley L."/>
            <person name="Shank E.A."/>
        </authorList>
    </citation>
    <scope>NUCLEOTIDE SEQUENCE [LARGE SCALE GENOMIC DNA]</scope>
    <source>
        <strain evidence="4 5">CH01</strain>
    </source>
</reference>
<evidence type="ECO:0000313" key="5">
    <source>
        <dbReference type="Proteomes" id="UP000094580"/>
    </source>
</evidence>
<keyword evidence="5" id="KW-1185">Reference proteome</keyword>
<keyword evidence="3" id="KW-0732">Signal</keyword>
<evidence type="ECO:0000256" key="3">
    <source>
        <dbReference type="SAM" id="SignalP"/>
    </source>
</evidence>
<evidence type="ECO:0000313" key="4">
    <source>
        <dbReference type="EMBL" id="ODG91472.1"/>
    </source>
</evidence>
<dbReference type="PANTHER" id="PTHR30023:SF0">
    <property type="entry name" value="PENICILLIN-SENSITIVE CARBOXYPEPTIDASE A"/>
    <property type="match status" value="1"/>
</dbReference>
<proteinExistence type="inferred from homology"/>
<dbReference type="PANTHER" id="PTHR30023">
    <property type="entry name" value="D-ALANYL-D-ALANINE CARBOXYPEPTIDASE"/>
    <property type="match status" value="1"/>
</dbReference>
<name>A0ABX2ZP26_9BACI</name>
<sequence>MKKMKRIGSKLLLSSALAMQVFVLPAYATSTETTSVVRTIPQIDSLVDKLSKSLNTIGMHAGIAVYNTRTGEILDEYDADKTFVPASNLKLFVAAAALDKLKPDYRFKTEVYTTGQINKQGVLHGDVIVKGYGDPSLSEEDMRNMAKELSKKGITSIRGDLLVDDSYYDDVRLGAGWMWDDESYGYNAQISALAVHENMISLSITPDDSIGETPSLEMNPINKYVTVQNNAKIVEGSNNKIVIDRPRGTNTIVISGTIGKQSSAYTEDVAIDDPALFAGNVWKNALSTEGIDITKTKVKIEKTKITTGTPILVHNSQPLSELIVQLNKQSDNFYAEMLLKEIGVVVKNEGSFTAGADVIEEFLKKEEIDTNYRQVDGSGLSRMDLISPKQMAQLLKYVSQQEYKDVFEQSLPIAGVDGTLKSRMIGTSAEKNVHAKTGSMTGVNSLSGYVTDQNGDKLAFSILLNGVRTSTSATAFQDAVAVLLSQYPNQTGEGVQSIADTFLLSTLIDPILDQENLKGVTTGIIVGSLDRKSGEEVLYQREADDLLTPASNMKLLTGATGLRELGPDYSFKTELYLNAPPNKHGKVDGDVIIKGYGDPTLQSEDPSGQQNGTKVAKLVEDLKKKGITQITGNILIDDSQYDFQRLGTGWAWDDETYGYNAQLSALSINRSSVLVNYQPSEVGKPVTFHLEPKTEYIQIINESKTVSADSSNTFIIEKERGKNIIYLKGDLPIGAHPNNEQIAVEEPSLYAGTIIKEEMEKAGIKLSKRAEVKTGLVTDGNEKISQLSSPPLSDILGYMTKNSDNFYAEMLLKRLGADKKGEGSSSAGAQVVKDSLLKFGIDPTYRMVDGSGLSRYDMLSARQIGSVLVGMSKEPYFDVYYQSLPIAGVDGTLKNRMVQTLAENNIHAKTGTLTGVSGLSGYVTTKDGEHLYFAILMNGYTSSSSILTEAQNKIGVALAGVSFK</sequence>
<dbReference type="EMBL" id="MDKC01000023">
    <property type="protein sequence ID" value="ODG91472.1"/>
    <property type="molecule type" value="Genomic_DNA"/>
</dbReference>
<dbReference type="InterPro" id="IPR000667">
    <property type="entry name" value="Peptidase_S13"/>
</dbReference>
<evidence type="ECO:0000256" key="2">
    <source>
        <dbReference type="ARBA" id="ARBA00022801"/>
    </source>
</evidence>
<dbReference type="Proteomes" id="UP000094580">
    <property type="component" value="Unassembled WGS sequence"/>
</dbReference>
<keyword evidence="2" id="KW-0378">Hydrolase</keyword>
<dbReference type="Gene3D" id="3.50.80.20">
    <property type="entry name" value="D-Ala-D-Ala carboxypeptidase C, peptidase S13"/>
    <property type="match status" value="2"/>
</dbReference>
<comment type="similarity">
    <text evidence="1">Belongs to the peptidase S13 family.</text>
</comment>
<feature type="signal peptide" evidence="3">
    <location>
        <begin position="1"/>
        <end position="28"/>
    </location>
</feature>
<gene>
    <name evidence="4" type="ORF">BED47_07395</name>
</gene>
<dbReference type="RefSeq" id="WP_069034231.1">
    <property type="nucleotide sequence ID" value="NZ_MDKC01000023.1"/>
</dbReference>